<protein>
    <submittedName>
        <fullName evidence="1">Uncharacterized protein</fullName>
    </submittedName>
</protein>
<dbReference type="AlphaFoldDB" id="A0A4R6JT29"/>
<gene>
    <name evidence="1" type="ORF">C8E87_2600</name>
</gene>
<sequence length="40" mass="4221">MALEYDWSGDAEVETTALRTFIATATGGQQAPDGTVFLSV</sequence>
<evidence type="ECO:0000313" key="1">
    <source>
        <dbReference type="EMBL" id="TDO38932.1"/>
    </source>
</evidence>
<accession>A0A4R6JT29</accession>
<organism evidence="1 2">
    <name type="scientific">Paractinoplanes brasiliensis</name>
    <dbReference type="NCBI Taxonomy" id="52695"/>
    <lineage>
        <taxon>Bacteria</taxon>
        <taxon>Bacillati</taxon>
        <taxon>Actinomycetota</taxon>
        <taxon>Actinomycetes</taxon>
        <taxon>Micromonosporales</taxon>
        <taxon>Micromonosporaceae</taxon>
        <taxon>Paractinoplanes</taxon>
    </lineage>
</organism>
<reference evidence="1 2" key="1">
    <citation type="submission" date="2019-03" db="EMBL/GenBank/DDBJ databases">
        <title>Sequencing the genomes of 1000 actinobacteria strains.</title>
        <authorList>
            <person name="Klenk H.-P."/>
        </authorList>
    </citation>
    <scope>NUCLEOTIDE SEQUENCE [LARGE SCALE GENOMIC DNA]</scope>
    <source>
        <strain evidence="1 2">DSM 43805</strain>
    </source>
</reference>
<keyword evidence="2" id="KW-1185">Reference proteome</keyword>
<dbReference type="Proteomes" id="UP000294901">
    <property type="component" value="Unassembled WGS sequence"/>
</dbReference>
<dbReference type="EMBL" id="SNWR01000001">
    <property type="protein sequence ID" value="TDO38932.1"/>
    <property type="molecule type" value="Genomic_DNA"/>
</dbReference>
<comment type="caution">
    <text evidence="1">The sequence shown here is derived from an EMBL/GenBank/DDBJ whole genome shotgun (WGS) entry which is preliminary data.</text>
</comment>
<proteinExistence type="predicted"/>
<name>A0A4R6JT29_9ACTN</name>
<evidence type="ECO:0000313" key="2">
    <source>
        <dbReference type="Proteomes" id="UP000294901"/>
    </source>
</evidence>